<organism evidence="3 4">
    <name type="scientific">Nannochloropsis gaditana</name>
    <dbReference type="NCBI Taxonomy" id="72520"/>
    <lineage>
        <taxon>Eukaryota</taxon>
        <taxon>Sar</taxon>
        <taxon>Stramenopiles</taxon>
        <taxon>Ochrophyta</taxon>
        <taxon>Eustigmatophyceae</taxon>
        <taxon>Eustigmatales</taxon>
        <taxon>Monodopsidaceae</taxon>
        <taxon>Nannochloropsis</taxon>
    </lineage>
</organism>
<accession>W7U1C9</accession>
<keyword evidence="1" id="KW-0812">Transmembrane</keyword>
<keyword evidence="1" id="KW-0472">Membrane</keyword>
<dbReference type="Proteomes" id="UP000019335">
    <property type="component" value="Chromosome 8"/>
</dbReference>
<evidence type="ECO:0000256" key="1">
    <source>
        <dbReference type="SAM" id="Phobius"/>
    </source>
</evidence>
<proteinExistence type="predicted"/>
<feature type="transmembrane region" description="Helical" evidence="1">
    <location>
        <begin position="60"/>
        <end position="85"/>
    </location>
</feature>
<keyword evidence="1" id="KW-1133">Transmembrane helix</keyword>
<feature type="domain" description="DUF2231" evidence="2">
    <location>
        <begin position="23"/>
        <end position="156"/>
    </location>
</feature>
<dbReference type="Pfam" id="PF09990">
    <property type="entry name" value="DUF2231"/>
    <property type="match status" value="1"/>
</dbReference>
<dbReference type="EMBL" id="AZIL01000609">
    <property type="protein sequence ID" value="EWM26696.1"/>
    <property type="molecule type" value="Genomic_DNA"/>
</dbReference>
<dbReference type="OrthoDB" id="10388880at2759"/>
<evidence type="ECO:0000259" key="2">
    <source>
        <dbReference type="Pfam" id="PF09990"/>
    </source>
</evidence>
<feature type="transmembrane region" description="Helical" evidence="1">
    <location>
        <begin position="127"/>
        <end position="145"/>
    </location>
</feature>
<sequence>MFCFRWGHDTHRVKMPSKANIWGHPIHPMLVAFPIVLFIMTLIADVVYEAGWAGSDWSQFAYILLVGGVAAAVAAAITGLVEYSIIIGEEVKQTATAHMLLNAGVVMLQVINLSYRGRAKGNHYWRNGWIFSLVSVLLLAISGWLGQDLVYKHGMGFVWTGVPIAAERQRLVPA</sequence>
<evidence type="ECO:0000313" key="3">
    <source>
        <dbReference type="EMBL" id="EWM26696.1"/>
    </source>
</evidence>
<gene>
    <name evidence="3" type="ORF">Naga_100001g63</name>
</gene>
<keyword evidence="4" id="KW-1185">Reference proteome</keyword>
<protein>
    <recommendedName>
        <fullName evidence="2">DUF2231 domain-containing protein</fullName>
    </recommendedName>
</protein>
<feature type="transmembrane region" description="Helical" evidence="1">
    <location>
        <begin position="26"/>
        <end position="48"/>
    </location>
</feature>
<comment type="caution">
    <text evidence="3">The sequence shown here is derived from an EMBL/GenBank/DDBJ whole genome shotgun (WGS) entry which is preliminary data.</text>
</comment>
<dbReference type="AlphaFoldDB" id="W7U1C9"/>
<dbReference type="InterPro" id="IPR019251">
    <property type="entry name" value="DUF2231_TM"/>
</dbReference>
<name>W7U1C9_9STRA</name>
<evidence type="ECO:0000313" key="4">
    <source>
        <dbReference type="Proteomes" id="UP000019335"/>
    </source>
</evidence>
<reference evidence="3 4" key="1">
    <citation type="journal article" date="2014" name="Mol. Plant">
        <title>Chromosome Scale Genome Assembly and Transcriptome Profiling of Nannochloropsis gaditana in Nitrogen Depletion.</title>
        <authorList>
            <person name="Corteggiani Carpinelli E."/>
            <person name="Telatin A."/>
            <person name="Vitulo N."/>
            <person name="Forcato C."/>
            <person name="D'Angelo M."/>
            <person name="Schiavon R."/>
            <person name="Vezzi A."/>
            <person name="Giacometti G.M."/>
            <person name="Morosinotto T."/>
            <person name="Valle G."/>
        </authorList>
    </citation>
    <scope>NUCLEOTIDE SEQUENCE [LARGE SCALE GENOMIC DNA]</scope>
    <source>
        <strain evidence="3 4">B-31</strain>
    </source>
</reference>